<dbReference type="Gene3D" id="3.40.50.720">
    <property type="entry name" value="NAD(P)-binding Rossmann-like Domain"/>
    <property type="match status" value="1"/>
</dbReference>
<evidence type="ECO:0000256" key="2">
    <source>
        <dbReference type="ARBA" id="ARBA00023002"/>
    </source>
</evidence>
<dbReference type="PANTHER" id="PTHR44196:SF1">
    <property type="entry name" value="DEHYDROGENASE_REDUCTASE SDR FAMILY MEMBER 7B"/>
    <property type="match status" value="1"/>
</dbReference>
<evidence type="ECO:0000256" key="1">
    <source>
        <dbReference type="ARBA" id="ARBA00006484"/>
    </source>
</evidence>
<feature type="domain" description="Ketoreductase" evidence="3">
    <location>
        <begin position="8"/>
        <end position="192"/>
    </location>
</feature>
<dbReference type="AlphaFoldDB" id="M0CT97"/>
<reference evidence="4 5" key="1">
    <citation type="journal article" date="2014" name="PLoS Genet.">
        <title>Phylogenetically driven sequencing of extremely halophilic archaea reveals strategies for static and dynamic osmo-response.</title>
        <authorList>
            <person name="Becker E.A."/>
            <person name="Seitzer P.M."/>
            <person name="Tritt A."/>
            <person name="Larsen D."/>
            <person name="Krusor M."/>
            <person name="Yao A.I."/>
            <person name="Wu D."/>
            <person name="Madern D."/>
            <person name="Eisen J.A."/>
            <person name="Darling A.E."/>
            <person name="Facciotti M.T."/>
        </authorList>
    </citation>
    <scope>NUCLEOTIDE SEQUENCE [LARGE SCALE GENOMIC DNA]</scope>
    <source>
        <strain evidence="4 5">JCM 14848</strain>
    </source>
</reference>
<keyword evidence="5" id="KW-1185">Reference proteome</keyword>
<evidence type="ECO:0000313" key="5">
    <source>
        <dbReference type="Proteomes" id="UP000011513"/>
    </source>
</evidence>
<dbReference type="NCBIfam" id="NF005495">
    <property type="entry name" value="PRK07109.1"/>
    <property type="match status" value="1"/>
</dbReference>
<dbReference type="InterPro" id="IPR020904">
    <property type="entry name" value="Sc_DH/Rdtase_CS"/>
</dbReference>
<dbReference type="SMART" id="SM00822">
    <property type="entry name" value="PKS_KR"/>
    <property type="match status" value="1"/>
</dbReference>
<dbReference type="EMBL" id="AOIV01000044">
    <property type="protein sequence ID" value="ELZ26480.1"/>
    <property type="molecule type" value="Genomic_DNA"/>
</dbReference>
<dbReference type="PATRIC" id="fig|1227487.5.peg.3995"/>
<accession>M0CT97</accession>
<keyword evidence="2" id="KW-0560">Oxidoreductase</keyword>
<dbReference type="GO" id="GO:0016020">
    <property type="term" value="C:membrane"/>
    <property type="evidence" value="ECO:0007669"/>
    <property type="project" value="TreeGrafter"/>
</dbReference>
<evidence type="ECO:0000313" key="4">
    <source>
        <dbReference type="EMBL" id="ELZ26480.1"/>
    </source>
</evidence>
<dbReference type="PRINTS" id="PR00081">
    <property type="entry name" value="GDHRDH"/>
</dbReference>
<comment type="caution">
    <text evidence="4">The sequence shown here is derived from an EMBL/GenBank/DDBJ whole genome shotgun (WGS) entry which is preliminary data.</text>
</comment>
<dbReference type="OrthoDB" id="161871at2157"/>
<comment type="similarity">
    <text evidence="1">Belongs to the short-chain dehydrogenases/reductases (SDR) family.</text>
</comment>
<dbReference type="InterPro" id="IPR036291">
    <property type="entry name" value="NAD(P)-bd_dom_sf"/>
</dbReference>
<dbReference type="GO" id="GO:0016491">
    <property type="term" value="F:oxidoreductase activity"/>
    <property type="evidence" value="ECO:0007669"/>
    <property type="project" value="UniProtKB-KW"/>
</dbReference>
<organism evidence="4 5">
    <name type="scientific">Halogeometricum pallidum JCM 14848</name>
    <dbReference type="NCBI Taxonomy" id="1227487"/>
    <lineage>
        <taxon>Archaea</taxon>
        <taxon>Methanobacteriati</taxon>
        <taxon>Methanobacteriota</taxon>
        <taxon>Stenosarchaea group</taxon>
        <taxon>Halobacteria</taxon>
        <taxon>Halobacteriales</taxon>
        <taxon>Haloferacaceae</taxon>
        <taxon>Halogeometricum</taxon>
    </lineage>
</organism>
<proteinExistence type="inferred from homology"/>
<dbReference type="InParanoid" id="M0CT97"/>
<dbReference type="RefSeq" id="WP_008389927.1">
    <property type="nucleotide sequence ID" value="NZ_AOIV01000044.1"/>
</dbReference>
<dbReference type="eggNOG" id="arCOG01259">
    <property type="taxonomic scope" value="Archaea"/>
</dbReference>
<name>M0CT97_HALPD</name>
<dbReference type="PROSITE" id="PS00061">
    <property type="entry name" value="ADH_SHORT"/>
    <property type="match status" value="1"/>
</dbReference>
<protein>
    <submittedName>
        <fullName evidence="4">Short-chain dehydrogenase/reductase SDR</fullName>
    </submittedName>
</protein>
<gene>
    <name evidence="4" type="ORF">C474_20069</name>
</gene>
<dbReference type="SUPFAM" id="SSF51735">
    <property type="entry name" value="NAD(P)-binding Rossmann-fold domains"/>
    <property type="match status" value="1"/>
</dbReference>
<sequence length="334" mass="36666">MSSTDRSEVVVITGSSSGIGRATAHEFAEDGARVALLARNEERLENAKEEVEERGGKALTIPTDVSEYDEVEAAAEEVEEEFGPIDTWVNAAMATVFGEFTEVEPEEFERATDVNYLGFVNGSHVALNRMVPRDSGTLVQVGSALAYRGIPLQSAYCGSKFAIRGMTDSIRTELLHNDSDVHVTTVHLPGVNTPQFDQVRLHVDKLPRPVAPVFQPEVAADSIHWAAHHERREVYVGRSTVKTIWGNKIAPWLADRLLAKQGYSGQFRDEDVPDDYEDYLFEPKSGDRGTHGSFDDEAEAGSLQLQLTKHREAIGAVLGVLALLAAKLYVGDDE</sequence>
<dbReference type="Pfam" id="PF00106">
    <property type="entry name" value="adh_short"/>
    <property type="match status" value="1"/>
</dbReference>
<evidence type="ECO:0000259" key="3">
    <source>
        <dbReference type="SMART" id="SM00822"/>
    </source>
</evidence>
<dbReference type="InterPro" id="IPR057326">
    <property type="entry name" value="KR_dom"/>
</dbReference>
<dbReference type="PANTHER" id="PTHR44196">
    <property type="entry name" value="DEHYDROGENASE/REDUCTASE SDR FAMILY MEMBER 7B"/>
    <property type="match status" value="1"/>
</dbReference>
<dbReference type="InterPro" id="IPR002347">
    <property type="entry name" value="SDR_fam"/>
</dbReference>
<dbReference type="Proteomes" id="UP000011513">
    <property type="component" value="Unassembled WGS sequence"/>
</dbReference>